<dbReference type="InterPro" id="IPR029033">
    <property type="entry name" value="His_PPase_superfam"/>
</dbReference>
<dbReference type="CDD" id="cd06222">
    <property type="entry name" value="RNase_H_like"/>
    <property type="match status" value="1"/>
</dbReference>
<organism evidence="4 5">
    <name type="scientific">Hibiscus syriacus</name>
    <name type="common">Rose of Sharon</name>
    <dbReference type="NCBI Taxonomy" id="106335"/>
    <lineage>
        <taxon>Eukaryota</taxon>
        <taxon>Viridiplantae</taxon>
        <taxon>Streptophyta</taxon>
        <taxon>Embryophyta</taxon>
        <taxon>Tracheophyta</taxon>
        <taxon>Spermatophyta</taxon>
        <taxon>Magnoliopsida</taxon>
        <taxon>eudicotyledons</taxon>
        <taxon>Gunneridae</taxon>
        <taxon>Pentapetalae</taxon>
        <taxon>rosids</taxon>
        <taxon>malvids</taxon>
        <taxon>Malvales</taxon>
        <taxon>Malvaceae</taxon>
        <taxon>Malvoideae</taxon>
        <taxon>Hibiscus</taxon>
    </lineage>
</organism>
<dbReference type="InterPro" id="IPR051710">
    <property type="entry name" value="Phosphatase_SH3-domain"/>
</dbReference>
<name>A0A6A3BWZ4_HIBSY</name>
<feature type="region of interest" description="Disordered" evidence="1">
    <location>
        <begin position="362"/>
        <end position="381"/>
    </location>
</feature>
<keyword evidence="2" id="KW-1133">Transmembrane helix</keyword>
<dbReference type="Pfam" id="PF13456">
    <property type="entry name" value="RVT_3"/>
    <property type="match status" value="1"/>
</dbReference>
<dbReference type="PANTHER" id="PTHR16469:SF27">
    <property type="entry name" value="UBIQUITIN-ASSOCIATED AND SH3 DOMAIN-CONTAINING BA-RELATED"/>
    <property type="match status" value="1"/>
</dbReference>
<dbReference type="Gene3D" id="3.30.420.10">
    <property type="entry name" value="Ribonuclease H-like superfamily/Ribonuclease H"/>
    <property type="match status" value="1"/>
</dbReference>
<protein>
    <recommendedName>
        <fullName evidence="3">RNase H type-1 domain-containing protein</fullName>
    </recommendedName>
</protein>
<dbReference type="GO" id="GO:0004523">
    <property type="term" value="F:RNA-DNA hybrid ribonuclease activity"/>
    <property type="evidence" value="ECO:0007669"/>
    <property type="project" value="InterPro"/>
</dbReference>
<feature type="region of interest" description="Disordered" evidence="1">
    <location>
        <begin position="53"/>
        <end position="78"/>
    </location>
</feature>
<dbReference type="SUPFAM" id="SSF53254">
    <property type="entry name" value="Phosphoglycerate mutase-like"/>
    <property type="match status" value="1"/>
</dbReference>
<sequence length="573" mass="63558">MVVTATTILFTGNTRTKLDYHLVEKRHRLQWINTQSCVKTKLSPLKINELGHLHGPTATPPTSSNSSCNFGQDPTGGTHRHRWFRPSTVGDTGVCRFSSDQASNSLRTQGIPLGWLLGSLGLGALLNLISTIYYMGRSLEYRCSALIKLVKRIDPVKLSTTVMGVPLAWVEEYGTTIDSRLAADRIKSVPYFSLHGGTRSNGILIFFNGDPDRWHKPEEHIITINVDDACPTSTGNSGVGVIAGDHHSLVVTAQAIPIIGPLILSLVEAKAILQDVYMALELDAHHIQIESDAANVIRLLKSPSPTLSPLYYSLQEVRSLLSAHGHLSIHFVRRFVNKAADGLARFALSLQVTSYHAYESPSCVSPERRRDETRQPYGQLRSHVDQTAARPWDPPLIDNSLARAFKAGRILRTLLPFPIHHRVFVSPFLRCVQTASEVVSALCTVDVDASGKETIRVDLAPKDGIFRFDVPQLESMLPSGTLDPCVERVYKELPQWEETVEGCRSRYEQVITALADKYPSENLILVARGKGRSWSFDFGVLGAHDRGRSRVVCVFGIKKIGLEQKRVDCCWEL</sequence>
<evidence type="ECO:0000313" key="5">
    <source>
        <dbReference type="Proteomes" id="UP000436088"/>
    </source>
</evidence>
<dbReference type="Proteomes" id="UP000436088">
    <property type="component" value="Unassembled WGS sequence"/>
</dbReference>
<keyword evidence="2" id="KW-0812">Transmembrane</keyword>
<gene>
    <name evidence="4" type="ORF">F3Y22_tig00016725pilonHSYRG00011</name>
</gene>
<feature type="domain" description="RNase H type-1" evidence="3">
    <location>
        <begin position="225"/>
        <end position="347"/>
    </location>
</feature>
<comment type="caution">
    <text evidence="4">The sequence shown here is derived from an EMBL/GenBank/DDBJ whole genome shotgun (WGS) entry which is preliminary data.</text>
</comment>
<evidence type="ECO:0000256" key="1">
    <source>
        <dbReference type="SAM" id="MobiDB-lite"/>
    </source>
</evidence>
<dbReference type="PANTHER" id="PTHR16469">
    <property type="entry name" value="UBIQUITIN-ASSOCIATED AND SH3 DOMAIN-CONTAINING BA-RELATED"/>
    <property type="match status" value="1"/>
</dbReference>
<dbReference type="EMBL" id="VEPZ02000640">
    <property type="protein sequence ID" value="KAE8721114.1"/>
    <property type="molecule type" value="Genomic_DNA"/>
</dbReference>
<keyword evidence="5" id="KW-1185">Reference proteome</keyword>
<reference evidence="4" key="1">
    <citation type="submission" date="2019-09" db="EMBL/GenBank/DDBJ databases">
        <title>Draft genome information of white flower Hibiscus syriacus.</title>
        <authorList>
            <person name="Kim Y.-M."/>
        </authorList>
    </citation>
    <scope>NUCLEOTIDE SEQUENCE [LARGE SCALE GENOMIC DNA]</scope>
    <source>
        <strain evidence="4">YM2019G1</strain>
    </source>
</reference>
<dbReference type="SUPFAM" id="SSF53098">
    <property type="entry name" value="Ribonuclease H-like"/>
    <property type="match status" value="1"/>
</dbReference>
<evidence type="ECO:0000313" key="4">
    <source>
        <dbReference type="EMBL" id="KAE8721114.1"/>
    </source>
</evidence>
<dbReference type="InterPro" id="IPR036397">
    <property type="entry name" value="RNaseH_sf"/>
</dbReference>
<feature type="transmembrane region" description="Helical" evidence="2">
    <location>
        <begin position="113"/>
        <end position="135"/>
    </location>
</feature>
<dbReference type="GO" id="GO:0003676">
    <property type="term" value="F:nucleic acid binding"/>
    <property type="evidence" value="ECO:0007669"/>
    <property type="project" value="InterPro"/>
</dbReference>
<dbReference type="Gene3D" id="3.40.50.1240">
    <property type="entry name" value="Phosphoglycerate mutase-like"/>
    <property type="match status" value="1"/>
</dbReference>
<proteinExistence type="predicted"/>
<keyword evidence="2" id="KW-0472">Membrane</keyword>
<dbReference type="InterPro" id="IPR012337">
    <property type="entry name" value="RNaseH-like_sf"/>
</dbReference>
<evidence type="ECO:0000256" key="2">
    <source>
        <dbReference type="SAM" id="Phobius"/>
    </source>
</evidence>
<accession>A0A6A3BWZ4</accession>
<dbReference type="AlphaFoldDB" id="A0A6A3BWZ4"/>
<evidence type="ECO:0000259" key="3">
    <source>
        <dbReference type="Pfam" id="PF13456"/>
    </source>
</evidence>
<feature type="compositionally biased region" description="Low complexity" evidence="1">
    <location>
        <begin position="56"/>
        <end position="67"/>
    </location>
</feature>
<dbReference type="InterPro" id="IPR002156">
    <property type="entry name" value="RNaseH_domain"/>
</dbReference>
<dbReference type="InterPro" id="IPR044730">
    <property type="entry name" value="RNase_H-like_dom_plant"/>
</dbReference>